<evidence type="ECO:0000259" key="14">
    <source>
        <dbReference type="Pfam" id="PF22725"/>
    </source>
</evidence>
<evidence type="ECO:0000259" key="13">
    <source>
        <dbReference type="Pfam" id="PF08510"/>
    </source>
</evidence>
<feature type="transmembrane region" description="Helical" evidence="11">
    <location>
        <begin position="68"/>
        <end position="90"/>
    </location>
</feature>
<feature type="domain" description="Gfo/Idh/MocA-like oxidoreductase N-terminal" evidence="12">
    <location>
        <begin position="198"/>
        <end position="315"/>
    </location>
</feature>
<comment type="catalytic activity">
    <reaction evidence="9">
        <text>D-xylose + NADP(+) = D-xylono-1,5-lactone + NADPH + H(+)</text>
        <dbReference type="Rhea" id="RHEA:22000"/>
        <dbReference type="ChEBI" id="CHEBI:15378"/>
        <dbReference type="ChEBI" id="CHEBI:15867"/>
        <dbReference type="ChEBI" id="CHEBI:53455"/>
        <dbReference type="ChEBI" id="CHEBI:57783"/>
        <dbReference type="ChEBI" id="CHEBI:58349"/>
        <dbReference type="EC" id="1.1.1.179"/>
    </reaction>
</comment>
<keyword evidence="3 11" id="KW-0812">Transmembrane</keyword>
<dbReference type="GO" id="GO:0000166">
    <property type="term" value="F:nucleotide binding"/>
    <property type="evidence" value="ECO:0007669"/>
    <property type="project" value="InterPro"/>
</dbReference>
<feature type="domain" description="PIG-P" evidence="13">
    <location>
        <begin position="66"/>
        <end position="185"/>
    </location>
</feature>
<evidence type="ECO:0000256" key="7">
    <source>
        <dbReference type="ARBA" id="ARBA00038984"/>
    </source>
</evidence>
<dbReference type="Gene3D" id="3.40.50.720">
    <property type="entry name" value="NAD(P)-binding Rossmann-like Domain"/>
    <property type="match status" value="1"/>
</dbReference>
<gene>
    <name evidence="15" type="ORF">D9611_011930</name>
</gene>
<dbReference type="EC" id="1.1.1.179" evidence="7"/>
<dbReference type="EMBL" id="JAACJK010000067">
    <property type="protein sequence ID" value="KAF5334617.1"/>
    <property type="molecule type" value="Genomic_DNA"/>
</dbReference>
<dbReference type="Pfam" id="PF08510">
    <property type="entry name" value="PIG-P"/>
    <property type="match status" value="1"/>
</dbReference>
<dbReference type="GO" id="GO:0047837">
    <property type="term" value="F:D-xylose 1-dehydrogenase (NADP+) activity"/>
    <property type="evidence" value="ECO:0007669"/>
    <property type="project" value="UniProtKB-EC"/>
</dbReference>
<feature type="domain" description="GFO/IDH/MocA-like oxidoreductase" evidence="14">
    <location>
        <begin position="326"/>
        <end position="440"/>
    </location>
</feature>
<keyword evidence="6 11" id="KW-0472">Membrane</keyword>
<dbReference type="InterPro" id="IPR050984">
    <property type="entry name" value="Gfo/Idh/MocA_domain"/>
</dbReference>
<evidence type="ECO:0000256" key="5">
    <source>
        <dbReference type="ARBA" id="ARBA00023002"/>
    </source>
</evidence>
<evidence type="ECO:0000256" key="4">
    <source>
        <dbReference type="ARBA" id="ARBA00022989"/>
    </source>
</evidence>
<evidence type="ECO:0000313" key="16">
    <source>
        <dbReference type="Proteomes" id="UP000541558"/>
    </source>
</evidence>
<evidence type="ECO:0000256" key="6">
    <source>
        <dbReference type="ARBA" id="ARBA00023136"/>
    </source>
</evidence>
<evidence type="ECO:0000256" key="10">
    <source>
        <dbReference type="SAM" id="MobiDB-lite"/>
    </source>
</evidence>
<evidence type="ECO:0000256" key="1">
    <source>
        <dbReference type="ARBA" id="ARBA00004141"/>
    </source>
</evidence>
<comment type="subcellular location">
    <subcellularLocation>
        <location evidence="1">Membrane</location>
        <topology evidence="1">Multi-pass membrane protein</topology>
    </subcellularLocation>
</comment>
<dbReference type="OrthoDB" id="64915at2759"/>
<dbReference type="Pfam" id="PF01408">
    <property type="entry name" value="GFO_IDH_MocA"/>
    <property type="match status" value="1"/>
</dbReference>
<keyword evidence="4 11" id="KW-1133">Transmembrane helix</keyword>
<organism evidence="15 16">
    <name type="scientific">Ephemerocybe angulata</name>
    <dbReference type="NCBI Taxonomy" id="980116"/>
    <lineage>
        <taxon>Eukaryota</taxon>
        <taxon>Fungi</taxon>
        <taxon>Dikarya</taxon>
        <taxon>Basidiomycota</taxon>
        <taxon>Agaricomycotina</taxon>
        <taxon>Agaricomycetes</taxon>
        <taxon>Agaricomycetidae</taxon>
        <taxon>Agaricales</taxon>
        <taxon>Agaricineae</taxon>
        <taxon>Psathyrellaceae</taxon>
        <taxon>Ephemerocybe</taxon>
    </lineage>
</organism>
<evidence type="ECO:0000256" key="9">
    <source>
        <dbReference type="ARBA" id="ARBA00049233"/>
    </source>
</evidence>
<reference evidence="15 16" key="1">
    <citation type="journal article" date="2020" name="ISME J.">
        <title>Uncovering the hidden diversity of litter-decomposition mechanisms in mushroom-forming fungi.</title>
        <authorList>
            <person name="Floudas D."/>
            <person name="Bentzer J."/>
            <person name="Ahren D."/>
            <person name="Johansson T."/>
            <person name="Persson P."/>
            <person name="Tunlid A."/>
        </authorList>
    </citation>
    <scope>NUCLEOTIDE SEQUENCE [LARGE SCALE GENOMIC DNA]</scope>
    <source>
        <strain evidence="15 16">CBS 175.51</strain>
    </source>
</reference>
<dbReference type="PANTHER" id="PTHR22604:SF105">
    <property type="entry name" value="TRANS-1,2-DIHYDROBENZENE-1,2-DIOL DEHYDROGENASE"/>
    <property type="match status" value="1"/>
</dbReference>
<dbReference type="PANTHER" id="PTHR22604">
    <property type="entry name" value="OXIDOREDUCTASES"/>
    <property type="match status" value="1"/>
</dbReference>
<dbReference type="Gene3D" id="3.30.360.10">
    <property type="entry name" value="Dihydrodipicolinate Reductase, domain 2"/>
    <property type="match status" value="1"/>
</dbReference>
<dbReference type="AlphaFoldDB" id="A0A8H5FFG3"/>
<dbReference type="Pfam" id="PF22725">
    <property type="entry name" value="GFO_IDH_MocA_C3"/>
    <property type="match status" value="1"/>
</dbReference>
<evidence type="ECO:0000313" key="15">
    <source>
        <dbReference type="EMBL" id="KAF5334617.1"/>
    </source>
</evidence>
<evidence type="ECO:0000259" key="12">
    <source>
        <dbReference type="Pfam" id="PF01408"/>
    </source>
</evidence>
<accession>A0A8H5FFG3</accession>
<dbReference type="GO" id="GO:0016020">
    <property type="term" value="C:membrane"/>
    <property type="evidence" value="ECO:0007669"/>
    <property type="project" value="UniProtKB-SubCell"/>
</dbReference>
<evidence type="ECO:0000256" key="8">
    <source>
        <dbReference type="ARBA" id="ARBA00042988"/>
    </source>
</evidence>
<sequence length="567" mass="63706">MAHNAVHYHNELRRRRAPPSRQPSSTSATIPLTDTSSNGDANVHGNQQERDIQVQWPPVEHQSRASEFYGFVAWTSTYLAFVIYLLWAFLPDEYIIWLGVTWYPNREWAILIPGWSIMTVLFTYFCYFALAFARTPPFDHINSVTDGYAMLPDPQNGAYNAYITSTEPNAIPELYDIPLGMVNRSLNPPRPPRVEQPLRFGILGAAAIAPNALIRPALSHPEVLVYAVAARDIQKAQTYATKHHIPKVHSNYEELLADKDIDVIYNPLPNGLHYEWTMKALEAGKHVLLEKPAANTAEEVRAMFDLAEKKGLVLLEAFHYRFHPAIQRLKAIVDSGELGKIKQVEATMSLPKGHLSADNIRYNYSLGGGCLMDMGCYPMNCVRYLTSSNPASILDVSHELFQPPNSPSDYASNVDKKTVASFVMPNDVTAKITCNFEDPPRLGFIPRLPVLNVAIECEGGKADLYNFIGPSWFHTITVTPRSGRARKEKAYIFSGSDGVGGGQRGEVWWETYRYQLEAFVDRVKGREVRTWVDKEDSVANMDWIEKVYAVSGLGSRPKSTYVSTTQT</sequence>
<protein>
    <recommendedName>
        <fullName evidence="7">D-xylose 1-dehydrogenase (NADP(+), D-xylono-1,5-lactone-forming)</fullName>
        <ecNumber evidence="7">1.1.1.179</ecNumber>
    </recommendedName>
    <alternativeName>
        <fullName evidence="8">D-xylose-NADP dehydrogenase</fullName>
    </alternativeName>
</protein>
<name>A0A8H5FFG3_9AGAR</name>
<dbReference type="InterPro" id="IPR036291">
    <property type="entry name" value="NAD(P)-bd_dom_sf"/>
</dbReference>
<evidence type="ECO:0000256" key="11">
    <source>
        <dbReference type="SAM" id="Phobius"/>
    </source>
</evidence>
<feature type="region of interest" description="Disordered" evidence="10">
    <location>
        <begin position="1"/>
        <end position="44"/>
    </location>
</feature>
<feature type="transmembrane region" description="Helical" evidence="11">
    <location>
        <begin position="110"/>
        <end position="133"/>
    </location>
</feature>
<dbReference type="InterPro" id="IPR013717">
    <property type="entry name" value="PIG-P"/>
</dbReference>
<comment type="caution">
    <text evidence="15">The sequence shown here is derived from an EMBL/GenBank/DDBJ whole genome shotgun (WGS) entry which is preliminary data.</text>
</comment>
<feature type="compositionally biased region" description="Polar residues" evidence="10">
    <location>
        <begin position="30"/>
        <end position="44"/>
    </location>
</feature>
<comment type="similarity">
    <text evidence="2">Belongs to the Gfo/Idh/MocA family.</text>
</comment>
<keyword evidence="16" id="KW-1185">Reference proteome</keyword>
<dbReference type="InterPro" id="IPR000683">
    <property type="entry name" value="Gfo/Idh/MocA-like_OxRdtase_N"/>
</dbReference>
<evidence type="ECO:0000256" key="3">
    <source>
        <dbReference type="ARBA" id="ARBA00022692"/>
    </source>
</evidence>
<dbReference type="SUPFAM" id="SSF55347">
    <property type="entry name" value="Glyceraldehyde-3-phosphate dehydrogenase-like, C-terminal domain"/>
    <property type="match status" value="1"/>
</dbReference>
<dbReference type="Proteomes" id="UP000541558">
    <property type="component" value="Unassembled WGS sequence"/>
</dbReference>
<dbReference type="SUPFAM" id="SSF51735">
    <property type="entry name" value="NAD(P)-binding Rossmann-fold domains"/>
    <property type="match status" value="1"/>
</dbReference>
<evidence type="ECO:0000256" key="2">
    <source>
        <dbReference type="ARBA" id="ARBA00010928"/>
    </source>
</evidence>
<dbReference type="InterPro" id="IPR055170">
    <property type="entry name" value="GFO_IDH_MocA-like_dom"/>
</dbReference>
<proteinExistence type="inferred from homology"/>
<keyword evidence="5" id="KW-0560">Oxidoreductase</keyword>